<dbReference type="KEGG" id="amic:Ami3637_02315"/>
<evidence type="ECO:0000313" key="4">
    <source>
        <dbReference type="EMBL" id="QHI71375.1"/>
    </source>
</evidence>
<keyword evidence="5" id="KW-1185">Reference proteome</keyword>
<evidence type="ECO:0000259" key="2">
    <source>
        <dbReference type="Pfam" id="PF11738"/>
    </source>
</evidence>
<evidence type="ECO:0000259" key="3">
    <source>
        <dbReference type="Pfam" id="PF13739"/>
    </source>
</evidence>
<dbReference type="Pfam" id="PF11738">
    <property type="entry name" value="DUF3298"/>
    <property type="match status" value="1"/>
</dbReference>
<dbReference type="AlphaFoldDB" id="A0A6P1MK33"/>
<feature type="domain" description="DUF3298" evidence="2">
    <location>
        <begin position="218"/>
        <end position="299"/>
    </location>
</feature>
<proteinExistence type="predicted"/>
<dbReference type="InterPro" id="IPR037126">
    <property type="entry name" value="PdaC/RsiV-like_sf"/>
</dbReference>
<evidence type="ECO:0000256" key="1">
    <source>
        <dbReference type="SAM" id="Phobius"/>
    </source>
</evidence>
<dbReference type="Pfam" id="PF13739">
    <property type="entry name" value="PdaC"/>
    <property type="match status" value="1"/>
</dbReference>
<protein>
    <submittedName>
        <fullName evidence="4">DUF3298 domain-containing protein</fullName>
    </submittedName>
</protein>
<keyword evidence="1" id="KW-0472">Membrane</keyword>
<dbReference type="Gene3D" id="3.30.565.40">
    <property type="entry name" value="Fervidobacterium nodosum Rt17-B1 like"/>
    <property type="match status" value="1"/>
</dbReference>
<keyword evidence="1" id="KW-0812">Transmembrane</keyword>
<dbReference type="RefSeq" id="WP_162361148.1">
    <property type="nucleotide sequence ID" value="NZ_CP047591.1"/>
</dbReference>
<dbReference type="Proteomes" id="UP000463883">
    <property type="component" value="Chromosome"/>
</dbReference>
<dbReference type="InterPro" id="IPR025303">
    <property type="entry name" value="PdaC"/>
</dbReference>
<organism evidence="4 5">
    <name type="scientific">Aminipila terrae</name>
    <dbReference type="NCBI Taxonomy" id="2697030"/>
    <lineage>
        <taxon>Bacteria</taxon>
        <taxon>Bacillati</taxon>
        <taxon>Bacillota</taxon>
        <taxon>Clostridia</taxon>
        <taxon>Peptostreptococcales</taxon>
        <taxon>Anaerovoracaceae</taxon>
        <taxon>Aminipila</taxon>
    </lineage>
</organism>
<feature type="domain" description="Deacetylase PdaC" evidence="3">
    <location>
        <begin position="103"/>
        <end position="191"/>
    </location>
</feature>
<sequence length="300" mass="34292">MLNEEKVLELKKGYEDVEIPDQLQQIVWNTINQAETELLQEKAEKIKRGKKMKKRIGSVAAALVIVIGSFGLGVNTNKAFADTVSDIPVLGSLAKVFTIEQVHEETDSYVADMKIPGIEGLKDKELQQRINELVHKQVTAAVNDTKVIMEENKKAFLETGGKEEDYMQQEISVDYDVMCLNDKILSFSVYKTETLASAYFDMFYYNYDLTTGQPLTLKDLLGNDYKEIANKQIKEQIAERSKNPDNTYWDNCEGMEQDAFKTIKENQQFYVNKKGNPVIVFNKYEIAPGYMGIQEFEIKK</sequence>
<reference evidence="4 5" key="1">
    <citation type="submission" date="2020-01" db="EMBL/GenBank/DDBJ databases">
        <title>Genomic analysis of Aminipila sp. CBA3637.</title>
        <authorList>
            <person name="Kim Y.B."/>
            <person name="Roh S.W."/>
        </authorList>
    </citation>
    <scope>NUCLEOTIDE SEQUENCE [LARGE SCALE GENOMIC DNA]</scope>
    <source>
        <strain evidence="4 5">CBA3637</strain>
    </source>
</reference>
<name>A0A6P1MK33_9FIRM</name>
<dbReference type="EMBL" id="CP047591">
    <property type="protein sequence ID" value="QHI71375.1"/>
    <property type="molecule type" value="Genomic_DNA"/>
</dbReference>
<accession>A0A6P1MK33</accession>
<evidence type="ECO:0000313" key="5">
    <source>
        <dbReference type="Proteomes" id="UP000463883"/>
    </source>
</evidence>
<keyword evidence="1" id="KW-1133">Transmembrane helix</keyword>
<dbReference type="InterPro" id="IPR021729">
    <property type="entry name" value="DUF3298"/>
</dbReference>
<dbReference type="Gene3D" id="3.90.640.20">
    <property type="entry name" value="Heat-shock cognate protein, ATPase"/>
    <property type="match status" value="1"/>
</dbReference>
<gene>
    <name evidence="4" type="ORF">Ami3637_02315</name>
</gene>
<feature type="transmembrane region" description="Helical" evidence="1">
    <location>
        <begin position="56"/>
        <end position="74"/>
    </location>
</feature>